<dbReference type="EMBL" id="MIFZ01000291">
    <property type="protein sequence ID" value="OSY50179.1"/>
    <property type="molecule type" value="Genomic_DNA"/>
</dbReference>
<evidence type="ECO:0000313" key="2">
    <source>
        <dbReference type="Proteomes" id="UP000194318"/>
    </source>
</evidence>
<organism evidence="1 2">
    <name type="scientific">Streptomyces fradiae ATCC 10745 = DSM 40063</name>
    <dbReference type="NCBI Taxonomy" id="1319510"/>
    <lineage>
        <taxon>Bacteria</taxon>
        <taxon>Bacillati</taxon>
        <taxon>Actinomycetota</taxon>
        <taxon>Actinomycetes</taxon>
        <taxon>Kitasatosporales</taxon>
        <taxon>Streptomycetaceae</taxon>
        <taxon>Streptomyces</taxon>
    </lineage>
</organism>
<reference evidence="1 2" key="1">
    <citation type="submission" date="2016-09" db="EMBL/GenBank/DDBJ databases">
        <title>Streptomyces fradiae DSM40063, a candidate organism with high potential of specific P450 cytochromes.</title>
        <authorList>
            <person name="Grumaz C."/>
            <person name="Vainshtein Y."/>
            <person name="Kirstahler P."/>
            <person name="Sohn K."/>
        </authorList>
    </citation>
    <scope>NUCLEOTIDE SEQUENCE [LARGE SCALE GENOMIC DNA]</scope>
    <source>
        <strain evidence="1 2">DSM 40063</strain>
    </source>
</reference>
<proteinExistence type="predicted"/>
<protein>
    <submittedName>
        <fullName evidence="1">Uncharacterized protein</fullName>
    </submittedName>
</protein>
<sequence>MKVCSNSNLIFSETSFSRTSLSRVAAEPPRSSSQLADQEIFMSLPVMRDLGRATGVCSPSGASVRVS</sequence>
<gene>
    <name evidence="1" type="ORF">BG846_04214</name>
</gene>
<comment type="caution">
    <text evidence="1">The sequence shown here is derived from an EMBL/GenBank/DDBJ whole genome shotgun (WGS) entry which is preliminary data.</text>
</comment>
<name>A0A1Y2NSW9_STRFR</name>
<evidence type="ECO:0000313" key="1">
    <source>
        <dbReference type="EMBL" id="OSY50179.1"/>
    </source>
</evidence>
<dbReference type="AlphaFoldDB" id="A0A1Y2NSW9"/>
<accession>A0A1Y2NSW9</accession>
<dbReference type="Proteomes" id="UP000194318">
    <property type="component" value="Unassembled WGS sequence"/>
</dbReference>